<evidence type="ECO:0000256" key="5">
    <source>
        <dbReference type="ARBA" id="ARBA00023274"/>
    </source>
</evidence>
<dbReference type="Pfam" id="PF07650">
    <property type="entry name" value="KH_2"/>
    <property type="match status" value="1"/>
</dbReference>
<dbReference type="PROSITE" id="PS00548">
    <property type="entry name" value="RIBOSOMAL_S3"/>
    <property type="match status" value="1"/>
</dbReference>
<evidence type="ECO:0000256" key="9">
    <source>
        <dbReference type="RuleBase" id="RU003624"/>
    </source>
</evidence>
<dbReference type="CDD" id="cd02412">
    <property type="entry name" value="KH-II_30S_S3"/>
    <property type="match status" value="1"/>
</dbReference>
<dbReference type="InterPro" id="IPR005704">
    <property type="entry name" value="Ribosomal_uS3_bac-typ"/>
</dbReference>
<dbReference type="InterPro" id="IPR057258">
    <property type="entry name" value="Ribosomal_uS3"/>
</dbReference>
<evidence type="ECO:0000259" key="10">
    <source>
        <dbReference type="PROSITE" id="PS50823"/>
    </source>
</evidence>
<dbReference type="Gene3D" id="3.30.300.20">
    <property type="match status" value="1"/>
</dbReference>
<name>A0A2M7G138_9BACT</name>
<feature type="domain" description="KH type-2" evidence="10">
    <location>
        <begin position="38"/>
        <end position="106"/>
    </location>
</feature>
<keyword evidence="2 8" id="KW-0699">rRNA-binding</keyword>
<evidence type="ECO:0000256" key="1">
    <source>
        <dbReference type="ARBA" id="ARBA00010761"/>
    </source>
</evidence>
<keyword evidence="4 8" id="KW-0689">Ribosomal protein</keyword>
<dbReference type="SUPFAM" id="SSF54821">
    <property type="entry name" value="Ribosomal protein S3 C-terminal domain"/>
    <property type="match status" value="1"/>
</dbReference>
<sequence length="222" mass="25132">MGQKVHPIGFRLGITKNWKSRWFSPKNYPDLIQEDRRIREIVKKQLSAAGIADIEVERKSNQVEVTILTAKPGMVVGRGGKNIEELRQKLFQELNKKVQMNVQEVKSVETNAQLIAEAAAVQLEKRVAFRRVMKQSMSRAMNSGAQGIKIMIAGRLAGADIARTEWLREGRIPLHTLRADIDYGFFEAKTVFGIIGIKVWVYHGEKLKEKESKKEVPSHANA</sequence>
<keyword evidence="3 8" id="KW-0694">RNA-binding</keyword>
<evidence type="ECO:0000313" key="11">
    <source>
        <dbReference type="EMBL" id="PIW15399.1"/>
    </source>
</evidence>
<comment type="similarity">
    <text evidence="1 8 9">Belongs to the universal ribosomal protein uS3 family.</text>
</comment>
<evidence type="ECO:0000256" key="3">
    <source>
        <dbReference type="ARBA" id="ARBA00022884"/>
    </source>
</evidence>
<dbReference type="PANTHER" id="PTHR11760">
    <property type="entry name" value="30S/40S RIBOSOMAL PROTEIN S3"/>
    <property type="match status" value="1"/>
</dbReference>
<dbReference type="InterPro" id="IPR036419">
    <property type="entry name" value="Ribosomal_S3_C_sf"/>
</dbReference>
<evidence type="ECO:0000256" key="2">
    <source>
        <dbReference type="ARBA" id="ARBA00022730"/>
    </source>
</evidence>
<comment type="caution">
    <text evidence="11">The sequence shown here is derived from an EMBL/GenBank/DDBJ whole genome shotgun (WGS) entry which is preliminary data.</text>
</comment>
<dbReference type="AlphaFoldDB" id="A0A2M7G138"/>
<comment type="function">
    <text evidence="6 8">Binds the lower part of the 30S subunit head. Binds mRNA in the 70S ribosome, positioning it for translation.</text>
</comment>
<dbReference type="PANTHER" id="PTHR11760:SF19">
    <property type="entry name" value="SMALL RIBOSOMAL SUBUNIT PROTEIN US3C"/>
    <property type="match status" value="1"/>
</dbReference>
<dbReference type="GO" id="GO:0003735">
    <property type="term" value="F:structural constituent of ribosome"/>
    <property type="evidence" value="ECO:0007669"/>
    <property type="project" value="InterPro"/>
</dbReference>
<dbReference type="InterPro" id="IPR009019">
    <property type="entry name" value="KH_sf_prok-type"/>
</dbReference>
<dbReference type="Gene3D" id="3.30.1140.32">
    <property type="entry name" value="Ribosomal protein S3, C-terminal domain"/>
    <property type="match status" value="1"/>
</dbReference>
<dbReference type="GO" id="GO:0019843">
    <property type="term" value="F:rRNA binding"/>
    <property type="evidence" value="ECO:0007669"/>
    <property type="project" value="UniProtKB-UniRule"/>
</dbReference>
<dbReference type="InterPro" id="IPR015946">
    <property type="entry name" value="KH_dom-like_a/b"/>
</dbReference>
<evidence type="ECO:0000256" key="7">
    <source>
        <dbReference type="ARBA" id="ARBA00035257"/>
    </source>
</evidence>
<dbReference type="HAMAP" id="MF_01309_B">
    <property type="entry name" value="Ribosomal_uS3_B"/>
    <property type="match status" value="1"/>
</dbReference>
<evidence type="ECO:0000256" key="6">
    <source>
        <dbReference type="ARBA" id="ARBA00024998"/>
    </source>
</evidence>
<dbReference type="SUPFAM" id="SSF54814">
    <property type="entry name" value="Prokaryotic type KH domain (KH-domain type II)"/>
    <property type="match status" value="1"/>
</dbReference>
<dbReference type="SMART" id="SM00322">
    <property type="entry name" value="KH"/>
    <property type="match status" value="1"/>
</dbReference>
<dbReference type="InterPro" id="IPR004087">
    <property type="entry name" value="KH_dom"/>
</dbReference>
<organism evidence="11 12">
    <name type="scientific">bacterium (Candidatus Blackallbacteria) CG17_big_fil_post_rev_8_21_14_2_50_48_46</name>
    <dbReference type="NCBI Taxonomy" id="2014261"/>
    <lineage>
        <taxon>Bacteria</taxon>
        <taxon>Candidatus Blackallbacteria</taxon>
    </lineage>
</organism>
<dbReference type="FunFam" id="3.30.300.20:FF:000001">
    <property type="entry name" value="30S ribosomal protein S3"/>
    <property type="match status" value="1"/>
</dbReference>
<protein>
    <recommendedName>
        <fullName evidence="7 8">Small ribosomal subunit protein uS3</fullName>
    </recommendedName>
</protein>
<comment type="subunit">
    <text evidence="8">Part of the 30S ribosomal subunit. Forms a tight complex with proteins S10 and S14.</text>
</comment>
<dbReference type="PROSITE" id="PS50084">
    <property type="entry name" value="KH_TYPE_1"/>
    <property type="match status" value="1"/>
</dbReference>
<dbReference type="GO" id="GO:0003729">
    <property type="term" value="F:mRNA binding"/>
    <property type="evidence" value="ECO:0007669"/>
    <property type="project" value="UniProtKB-UniRule"/>
</dbReference>
<keyword evidence="5 8" id="KW-0687">Ribonucleoprotein</keyword>
<dbReference type="PROSITE" id="PS50823">
    <property type="entry name" value="KH_TYPE_2"/>
    <property type="match status" value="1"/>
</dbReference>
<proteinExistence type="inferred from homology"/>
<evidence type="ECO:0000313" key="12">
    <source>
        <dbReference type="Proteomes" id="UP000231019"/>
    </source>
</evidence>
<dbReference type="Proteomes" id="UP000231019">
    <property type="component" value="Unassembled WGS sequence"/>
</dbReference>
<dbReference type="EMBL" id="PFFQ01000053">
    <property type="protein sequence ID" value="PIW15399.1"/>
    <property type="molecule type" value="Genomic_DNA"/>
</dbReference>
<gene>
    <name evidence="8" type="primary">rpsC</name>
    <name evidence="11" type="ORF">COW36_18455</name>
</gene>
<evidence type="ECO:0000256" key="8">
    <source>
        <dbReference type="HAMAP-Rule" id="MF_01309"/>
    </source>
</evidence>
<reference evidence="11 12" key="1">
    <citation type="submission" date="2017-09" db="EMBL/GenBank/DDBJ databases">
        <title>Depth-based differentiation of microbial function through sediment-hosted aquifers and enrichment of novel symbionts in the deep terrestrial subsurface.</title>
        <authorList>
            <person name="Probst A.J."/>
            <person name="Ladd B."/>
            <person name="Jarett J.K."/>
            <person name="Geller-Mcgrath D.E."/>
            <person name="Sieber C.M."/>
            <person name="Emerson J.B."/>
            <person name="Anantharaman K."/>
            <person name="Thomas B.C."/>
            <person name="Malmstrom R."/>
            <person name="Stieglmeier M."/>
            <person name="Klingl A."/>
            <person name="Woyke T."/>
            <person name="Ryan C.M."/>
            <person name="Banfield J.F."/>
        </authorList>
    </citation>
    <scope>NUCLEOTIDE SEQUENCE [LARGE SCALE GENOMIC DNA]</scope>
    <source>
        <strain evidence="11">CG17_big_fil_post_rev_8_21_14_2_50_48_46</strain>
    </source>
</reference>
<dbReference type="NCBIfam" id="TIGR01009">
    <property type="entry name" value="rpsC_bact"/>
    <property type="match status" value="1"/>
</dbReference>
<accession>A0A2M7G138</accession>
<dbReference type="GO" id="GO:0022627">
    <property type="term" value="C:cytosolic small ribosomal subunit"/>
    <property type="evidence" value="ECO:0007669"/>
    <property type="project" value="TreeGrafter"/>
</dbReference>
<dbReference type="GO" id="GO:0006412">
    <property type="term" value="P:translation"/>
    <property type="evidence" value="ECO:0007669"/>
    <property type="project" value="UniProtKB-UniRule"/>
</dbReference>
<dbReference type="InterPro" id="IPR004044">
    <property type="entry name" value="KH_dom_type_2"/>
</dbReference>
<evidence type="ECO:0000256" key="4">
    <source>
        <dbReference type="ARBA" id="ARBA00022980"/>
    </source>
</evidence>
<dbReference type="InterPro" id="IPR001351">
    <property type="entry name" value="Ribosomal_uS3_C"/>
</dbReference>
<dbReference type="InterPro" id="IPR018280">
    <property type="entry name" value="Ribosomal_uS3_CS"/>
</dbReference>
<dbReference type="Pfam" id="PF00189">
    <property type="entry name" value="Ribosomal_S3_C"/>
    <property type="match status" value="1"/>
</dbReference>